<dbReference type="GO" id="GO:0005509">
    <property type="term" value="F:calcium ion binding"/>
    <property type="evidence" value="ECO:0007669"/>
    <property type="project" value="InterPro"/>
</dbReference>
<gene>
    <name evidence="11" type="ORF">NP493_1041g00016</name>
</gene>
<feature type="domain" description="EGF-like" evidence="8">
    <location>
        <begin position="850"/>
        <end position="884"/>
    </location>
</feature>
<feature type="disulfide bond" evidence="6">
    <location>
        <begin position="757"/>
        <end position="766"/>
    </location>
</feature>
<dbReference type="InterPro" id="IPR000152">
    <property type="entry name" value="EGF-type_Asp/Asn_hydroxyl_site"/>
</dbReference>
<dbReference type="PROSITE" id="PS50923">
    <property type="entry name" value="SUSHI"/>
    <property type="match status" value="1"/>
</dbReference>
<dbReference type="GO" id="GO:0007157">
    <property type="term" value="P:heterophilic cell-cell adhesion via plasma membrane cell adhesion molecules"/>
    <property type="evidence" value="ECO:0007669"/>
    <property type="project" value="TreeGrafter"/>
</dbReference>
<dbReference type="CDD" id="cd00054">
    <property type="entry name" value="EGF_CA"/>
    <property type="match status" value="5"/>
</dbReference>
<dbReference type="FunFam" id="2.10.25.10:FF:000123">
    <property type="entry name" value="Crumbs homolog 1 (Drosophila)"/>
    <property type="match status" value="1"/>
</dbReference>
<feature type="disulfide bond" evidence="6">
    <location>
        <begin position="838"/>
        <end position="847"/>
    </location>
</feature>
<dbReference type="Proteomes" id="UP001209878">
    <property type="component" value="Unassembled WGS sequence"/>
</dbReference>
<dbReference type="SMART" id="SM01411">
    <property type="entry name" value="Ephrin_rec_like"/>
    <property type="match status" value="2"/>
</dbReference>
<accession>A0AAD9KI07</accession>
<dbReference type="SUPFAM" id="SSF57196">
    <property type="entry name" value="EGF/Laminin"/>
    <property type="match status" value="5"/>
</dbReference>
<feature type="disulfide bond" evidence="6">
    <location>
        <begin position="854"/>
        <end position="864"/>
    </location>
</feature>
<feature type="domain" description="EGF-like" evidence="8">
    <location>
        <begin position="731"/>
        <end position="767"/>
    </location>
</feature>
<evidence type="ECO:0000256" key="4">
    <source>
        <dbReference type="ARBA" id="ARBA00023157"/>
    </source>
</evidence>
<dbReference type="Pfam" id="PF07699">
    <property type="entry name" value="Ephrin_rec_like"/>
    <property type="match status" value="1"/>
</dbReference>
<keyword evidence="2" id="KW-0732">Signal</keyword>
<dbReference type="Pfam" id="PF00008">
    <property type="entry name" value="EGF"/>
    <property type="match status" value="4"/>
</dbReference>
<dbReference type="PROSITE" id="PS00010">
    <property type="entry name" value="ASX_HYDROXYL"/>
    <property type="match status" value="2"/>
</dbReference>
<dbReference type="Pfam" id="PF12661">
    <property type="entry name" value="hEGF"/>
    <property type="match status" value="1"/>
</dbReference>
<feature type="disulfide bond" evidence="6">
    <location>
        <begin position="692"/>
        <end position="701"/>
    </location>
</feature>
<dbReference type="EMBL" id="JAODUO010001051">
    <property type="protein sequence ID" value="KAK2171569.1"/>
    <property type="molecule type" value="Genomic_DNA"/>
</dbReference>
<keyword evidence="4 6" id="KW-1015">Disulfide bond</keyword>
<dbReference type="PROSITE" id="PS01186">
    <property type="entry name" value="EGF_2"/>
    <property type="match status" value="2"/>
</dbReference>
<dbReference type="InterPro" id="IPR013032">
    <property type="entry name" value="EGF-like_CS"/>
</dbReference>
<dbReference type="InterPro" id="IPR018097">
    <property type="entry name" value="EGF_Ca-bd_CS"/>
</dbReference>
<feature type="domain" description="EGF-like" evidence="8">
    <location>
        <begin position="812"/>
        <end position="848"/>
    </location>
</feature>
<organism evidence="11 12">
    <name type="scientific">Ridgeia piscesae</name>
    <name type="common">Tubeworm</name>
    <dbReference type="NCBI Taxonomy" id="27915"/>
    <lineage>
        <taxon>Eukaryota</taxon>
        <taxon>Metazoa</taxon>
        <taxon>Spiralia</taxon>
        <taxon>Lophotrochozoa</taxon>
        <taxon>Annelida</taxon>
        <taxon>Polychaeta</taxon>
        <taxon>Sedentaria</taxon>
        <taxon>Canalipalpata</taxon>
        <taxon>Sabellida</taxon>
        <taxon>Siboglinidae</taxon>
        <taxon>Ridgeia</taxon>
    </lineage>
</organism>
<evidence type="ECO:0000259" key="9">
    <source>
        <dbReference type="PROSITE" id="PS50825"/>
    </source>
</evidence>
<feature type="domain" description="EGF-like" evidence="8">
    <location>
        <begin position="666"/>
        <end position="702"/>
    </location>
</feature>
<name>A0AAD9KI07_RIDPI</name>
<dbReference type="InterPro" id="IPR009030">
    <property type="entry name" value="Growth_fac_rcpt_cys_sf"/>
</dbReference>
<dbReference type="InterPro" id="IPR003410">
    <property type="entry name" value="HYR_dom"/>
</dbReference>
<dbReference type="FunFam" id="2.10.25.10:FF:000122">
    <property type="entry name" value="Protein crumbs homolog 2"/>
    <property type="match status" value="1"/>
</dbReference>
<dbReference type="GO" id="GO:0045197">
    <property type="term" value="P:establishment or maintenance of epithelial cell apical/basal polarity"/>
    <property type="evidence" value="ECO:0007669"/>
    <property type="project" value="TreeGrafter"/>
</dbReference>
<dbReference type="AlphaFoldDB" id="A0AAD9KI07"/>
<keyword evidence="5" id="KW-0325">Glycoprotein</keyword>
<keyword evidence="1 6" id="KW-0245">EGF-like domain</keyword>
<evidence type="ECO:0000256" key="1">
    <source>
        <dbReference type="ARBA" id="ARBA00022536"/>
    </source>
</evidence>
<dbReference type="InterPro" id="IPR000436">
    <property type="entry name" value="Sushi_SCR_CCP_dom"/>
</dbReference>
<dbReference type="PROSITE" id="PS50825">
    <property type="entry name" value="HYR"/>
    <property type="match status" value="2"/>
</dbReference>
<dbReference type="SUPFAM" id="SSF57184">
    <property type="entry name" value="Growth factor receptor domain"/>
    <property type="match status" value="1"/>
</dbReference>
<feature type="domain" description="HYR" evidence="9">
    <location>
        <begin position="321"/>
        <end position="407"/>
    </location>
</feature>
<evidence type="ECO:0000259" key="8">
    <source>
        <dbReference type="PROSITE" id="PS50026"/>
    </source>
</evidence>
<evidence type="ECO:0000313" key="12">
    <source>
        <dbReference type="Proteomes" id="UP001209878"/>
    </source>
</evidence>
<reference evidence="11" key="1">
    <citation type="journal article" date="2023" name="Mol. Biol. Evol.">
        <title>Third-Generation Sequencing Reveals the Adaptive Role of the Epigenome in Three Deep-Sea Polychaetes.</title>
        <authorList>
            <person name="Perez M."/>
            <person name="Aroh O."/>
            <person name="Sun Y."/>
            <person name="Lan Y."/>
            <person name="Juniper S.K."/>
            <person name="Young C.R."/>
            <person name="Angers B."/>
            <person name="Qian P.Y."/>
        </authorList>
    </citation>
    <scope>NUCLEOTIDE SEQUENCE</scope>
    <source>
        <strain evidence="11">R07B-5</strain>
    </source>
</reference>
<dbReference type="InterPro" id="IPR000742">
    <property type="entry name" value="EGF"/>
</dbReference>
<dbReference type="PROSITE" id="PS01187">
    <property type="entry name" value="EGF_CA"/>
    <property type="match status" value="2"/>
</dbReference>
<evidence type="ECO:0000256" key="2">
    <source>
        <dbReference type="ARBA" id="ARBA00022729"/>
    </source>
</evidence>
<proteinExistence type="predicted"/>
<dbReference type="PROSITE" id="PS50026">
    <property type="entry name" value="EGF_3"/>
    <property type="match status" value="5"/>
</dbReference>
<dbReference type="PROSITE" id="PS00022">
    <property type="entry name" value="EGF_1"/>
    <property type="match status" value="3"/>
</dbReference>
<dbReference type="PANTHER" id="PTHR24049">
    <property type="entry name" value="CRUMBS FAMILY MEMBER"/>
    <property type="match status" value="1"/>
</dbReference>
<sequence length="893" mass="97551">MSIAYTGHEARGTDNDQAALKVTYEPPSLDVVSTDVGRPFIVTATATDIDGNTAACQFMVFVEDVRNSKPDYRLTRIYTYTATTNIPATDDCMQYYKGSFDTKLKHAAVGATSDCQNLFHESDLKVEFIEDLSPKVDASDAGPCPQLSMNEDSVKPEPLHNGFFCPPGLKLKTQTDNNVCLSCPYGTYVADGVDLLQCLVPTEHTLLVVFVFRVQSVHIRMKRASPSASLVTLTRQPLAPAAAQPPSVTVRHRLHRVNIRSWKPVNACPAGWYSESGFQPCTKCPNHFYQPLTGQTTCLQCPDTSYTEQDGTTSEFKCKNRDDVMPTITCPASYVYTLGSSESTSVDYTGHRAVGKDNDQTSLKLSYNPPTLHVTGNDKGRHFIVNATATDIDDNVASCLFMVLIEADKCQSWALVTPKYGTKECKRNADDSGWDCKLTCDSNTYFHDDLRTEKTFSCYDNGDWSPTTPVPDCIAHDSMAAYHLTNKYTYTASTDIPASDDCLNYYKRVFVTKLKDSAVGVTLNCKSIFDEDDLKVELVEDLTPNVDTSDAKMLPLIFTLRIPGSNALRDSRYTTCMGTVKLQTRYIISNFKALESIPGRGSCPQLSVDENGVDQHPSYDGFYCPPGWKLKEQTDNNLCSGTTTHGPGMWRTDQCKGYTDDRCATIISFCESGPCYNGGSCIAVVNGYKCSCRPGYTGRRCEIDPDDCASVTCQNNGKCQDLIDNYKCLCPEDECASKPCLYGGTCVDGINGFTCQCPEGLAGTDCSVRKDVCASKPCRDTGTCFDDLLNKPACVCNQGYEAAVSAKGPCKPINYCAKYVCKNGATCSSSPSGFSCKCLAGYTGTRCQHNKNECASSPCVHGSCVDGLNGYSCVCFEGYVGKCPTLSCNMQQS</sequence>
<evidence type="ECO:0000256" key="7">
    <source>
        <dbReference type="PROSITE-ProRule" id="PRU00302"/>
    </source>
</evidence>
<feature type="domain" description="HYR" evidence="9">
    <location>
        <begin position="1"/>
        <end position="64"/>
    </location>
</feature>
<feature type="domain" description="Sushi" evidence="10">
    <location>
        <begin position="408"/>
        <end position="475"/>
    </location>
</feature>
<dbReference type="PANTHER" id="PTHR24049:SF22">
    <property type="entry name" value="DROSOPHILA CRUMBS HOMOLOG"/>
    <property type="match status" value="1"/>
</dbReference>
<dbReference type="SMART" id="SM00179">
    <property type="entry name" value="EGF_CA"/>
    <property type="match status" value="6"/>
</dbReference>
<evidence type="ECO:0000256" key="5">
    <source>
        <dbReference type="ARBA" id="ARBA00023180"/>
    </source>
</evidence>
<dbReference type="Gene3D" id="2.10.25.10">
    <property type="entry name" value="Laminin"/>
    <property type="match status" value="6"/>
</dbReference>
<evidence type="ECO:0000313" key="11">
    <source>
        <dbReference type="EMBL" id="KAK2171569.1"/>
    </source>
</evidence>
<comment type="caution">
    <text evidence="11">The sequence shown here is derived from an EMBL/GenBank/DDBJ whole genome shotgun (WGS) entry which is preliminary data.</text>
</comment>
<dbReference type="InterPro" id="IPR051022">
    <property type="entry name" value="Notch_Cell-Fate_Det"/>
</dbReference>
<evidence type="ECO:0000259" key="10">
    <source>
        <dbReference type="PROSITE" id="PS50923"/>
    </source>
</evidence>
<keyword evidence="12" id="KW-1185">Reference proteome</keyword>
<dbReference type="InterPro" id="IPR001881">
    <property type="entry name" value="EGF-like_Ca-bd_dom"/>
</dbReference>
<dbReference type="Gene3D" id="2.10.50.10">
    <property type="entry name" value="Tumor Necrosis Factor Receptor, subunit A, domain 2"/>
    <property type="match status" value="1"/>
</dbReference>
<protein>
    <submittedName>
        <fullName evidence="11">Uncharacterized protein</fullName>
    </submittedName>
</protein>
<evidence type="ECO:0000256" key="6">
    <source>
        <dbReference type="PROSITE-ProRule" id="PRU00076"/>
    </source>
</evidence>
<feature type="domain" description="EGF-like" evidence="8">
    <location>
        <begin position="769"/>
        <end position="806"/>
    </location>
</feature>
<comment type="caution">
    <text evidence="6">Lacks conserved residue(s) required for the propagation of feature annotation.</text>
</comment>
<keyword evidence="3" id="KW-0677">Repeat</keyword>
<dbReference type="GO" id="GO:0032991">
    <property type="term" value="C:protein-containing complex"/>
    <property type="evidence" value="ECO:0007669"/>
    <property type="project" value="TreeGrafter"/>
</dbReference>
<dbReference type="InterPro" id="IPR011641">
    <property type="entry name" value="Tyr-kin_ephrin_A/B_rcpt-like"/>
</dbReference>
<dbReference type="SMART" id="SM00181">
    <property type="entry name" value="EGF"/>
    <property type="match status" value="6"/>
</dbReference>
<keyword evidence="7" id="KW-0768">Sushi</keyword>
<dbReference type="GO" id="GO:0005886">
    <property type="term" value="C:plasma membrane"/>
    <property type="evidence" value="ECO:0007669"/>
    <property type="project" value="UniProtKB-ARBA"/>
</dbReference>
<evidence type="ECO:0000256" key="3">
    <source>
        <dbReference type="ARBA" id="ARBA00022737"/>
    </source>
</evidence>